<dbReference type="Proteomes" id="UP000019376">
    <property type="component" value="Unassembled WGS sequence"/>
</dbReference>
<evidence type="ECO:0000313" key="3">
    <source>
        <dbReference type="Proteomes" id="UP000019376"/>
    </source>
</evidence>
<sequence>MSTANLSFPVRVKELVKEWTLDPIPGQVLKEILEDEKKARTLVNLIRRHCQFISAERSSDPRRGEISVFDRALIELWNHGDQLKNVALLEFFLEEYLMTKSARSYLEKKQIVLAHLHVQELMERGIVNCSTDTDRASPRAALGPVDSALDKLIKVYQEAKAETYFADANKTGVSTKWTDKFKNVCFLRDSAENVHRHIVQNKLQSHPLFPEIEKMVDMSSNHAEHLAGGRKRIFELPEEEDTRPVSRLPKRPRSEPYRPRFYRPRDSYRPGRDGGNDWHERSVHRHFRDNKRSGEGQRKNH</sequence>
<dbReference type="HOGENOM" id="CLU_874653_0_0_1"/>
<dbReference type="eggNOG" id="ENOG502RFSA">
    <property type="taxonomic scope" value="Eukaryota"/>
</dbReference>
<evidence type="ECO:0000256" key="1">
    <source>
        <dbReference type="SAM" id="MobiDB-lite"/>
    </source>
</evidence>
<accession>S7ZPT6</accession>
<dbReference type="PhylomeDB" id="S7ZPT6"/>
<gene>
    <name evidence="2" type="ORF">PDE_07690</name>
</gene>
<dbReference type="EMBL" id="KB644414">
    <property type="protein sequence ID" value="EPS32730.1"/>
    <property type="molecule type" value="Genomic_DNA"/>
</dbReference>
<proteinExistence type="predicted"/>
<feature type="region of interest" description="Disordered" evidence="1">
    <location>
        <begin position="231"/>
        <end position="301"/>
    </location>
</feature>
<evidence type="ECO:0000313" key="2">
    <source>
        <dbReference type="EMBL" id="EPS32730.1"/>
    </source>
</evidence>
<protein>
    <submittedName>
        <fullName evidence="2">Uncharacterized protein</fullName>
    </submittedName>
</protein>
<reference evidence="2 3" key="1">
    <citation type="journal article" date="2013" name="PLoS ONE">
        <title>Genomic and secretomic analyses reveal unique features of the lignocellulolytic enzyme system of Penicillium decumbens.</title>
        <authorList>
            <person name="Liu G."/>
            <person name="Zhang L."/>
            <person name="Wei X."/>
            <person name="Zou G."/>
            <person name="Qin Y."/>
            <person name="Ma L."/>
            <person name="Li J."/>
            <person name="Zheng H."/>
            <person name="Wang S."/>
            <person name="Wang C."/>
            <person name="Xun L."/>
            <person name="Zhao G.-P."/>
            <person name="Zhou Z."/>
            <person name="Qu Y."/>
        </authorList>
    </citation>
    <scope>NUCLEOTIDE SEQUENCE [LARGE SCALE GENOMIC DNA]</scope>
    <source>
        <strain evidence="3">114-2 / CGMCC 5302</strain>
    </source>
</reference>
<name>S7ZPT6_PENO1</name>
<keyword evidence="3" id="KW-1185">Reference proteome</keyword>
<feature type="compositionally biased region" description="Basic and acidic residues" evidence="1">
    <location>
        <begin position="252"/>
        <end position="281"/>
    </location>
</feature>
<dbReference type="AlphaFoldDB" id="S7ZPT6"/>
<feature type="compositionally biased region" description="Basic and acidic residues" evidence="1">
    <location>
        <begin position="290"/>
        <end position="301"/>
    </location>
</feature>
<organism evidence="2 3">
    <name type="scientific">Penicillium oxalicum (strain 114-2 / CGMCC 5302)</name>
    <name type="common">Penicillium decumbens</name>
    <dbReference type="NCBI Taxonomy" id="933388"/>
    <lineage>
        <taxon>Eukaryota</taxon>
        <taxon>Fungi</taxon>
        <taxon>Dikarya</taxon>
        <taxon>Ascomycota</taxon>
        <taxon>Pezizomycotina</taxon>
        <taxon>Eurotiomycetes</taxon>
        <taxon>Eurotiomycetidae</taxon>
        <taxon>Eurotiales</taxon>
        <taxon>Aspergillaceae</taxon>
        <taxon>Penicillium</taxon>
    </lineage>
</organism>
<dbReference type="OrthoDB" id="5296805at2759"/>